<accession>A0A4C1TGM5</accession>
<dbReference type="Proteomes" id="UP000299102">
    <property type="component" value="Unassembled WGS sequence"/>
</dbReference>
<protein>
    <submittedName>
        <fullName evidence="1">Uncharacterized protein</fullName>
    </submittedName>
</protein>
<dbReference type="EMBL" id="BGZK01000058">
    <property type="protein sequence ID" value="GBP13653.1"/>
    <property type="molecule type" value="Genomic_DNA"/>
</dbReference>
<keyword evidence="2" id="KW-1185">Reference proteome</keyword>
<sequence>MHCRLFWTGDCPWATTERFELQGPNARRTQVGMAIAFFCHYQRIFKKMQTVTSTGVSGVLNYQRIRSQPPHVTCHHALGNTLKIDRSPSISSYRPSPIDVATHKPHVPRRALKASLAAVVTATVIETDNAS</sequence>
<name>A0A4C1TGM5_EUMVA</name>
<organism evidence="1 2">
    <name type="scientific">Eumeta variegata</name>
    <name type="common">Bagworm moth</name>
    <name type="synonym">Eumeta japonica</name>
    <dbReference type="NCBI Taxonomy" id="151549"/>
    <lineage>
        <taxon>Eukaryota</taxon>
        <taxon>Metazoa</taxon>
        <taxon>Ecdysozoa</taxon>
        <taxon>Arthropoda</taxon>
        <taxon>Hexapoda</taxon>
        <taxon>Insecta</taxon>
        <taxon>Pterygota</taxon>
        <taxon>Neoptera</taxon>
        <taxon>Endopterygota</taxon>
        <taxon>Lepidoptera</taxon>
        <taxon>Glossata</taxon>
        <taxon>Ditrysia</taxon>
        <taxon>Tineoidea</taxon>
        <taxon>Psychidae</taxon>
        <taxon>Oiketicinae</taxon>
        <taxon>Eumeta</taxon>
    </lineage>
</organism>
<reference evidence="1 2" key="1">
    <citation type="journal article" date="2019" name="Commun. Biol.">
        <title>The bagworm genome reveals a unique fibroin gene that provides high tensile strength.</title>
        <authorList>
            <person name="Kono N."/>
            <person name="Nakamura H."/>
            <person name="Ohtoshi R."/>
            <person name="Tomita M."/>
            <person name="Numata K."/>
            <person name="Arakawa K."/>
        </authorList>
    </citation>
    <scope>NUCLEOTIDE SEQUENCE [LARGE SCALE GENOMIC DNA]</scope>
</reference>
<dbReference type="AlphaFoldDB" id="A0A4C1TGM5"/>
<evidence type="ECO:0000313" key="2">
    <source>
        <dbReference type="Proteomes" id="UP000299102"/>
    </source>
</evidence>
<comment type="caution">
    <text evidence="1">The sequence shown here is derived from an EMBL/GenBank/DDBJ whole genome shotgun (WGS) entry which is preliminary data.</text>
</comment>
<evidence type="ECO:0000313" key="1">
    <source>
        <dbReference type="EMBL" id="GBP13653.1"/>
    </source>
</evidence>
<proteinExistence type="predicted"/>
<gene>
    <name evidence="1" type="ORF">EVAR_6990_1</name>
</gene>